<proteinExistence type="predicted"/>
<evidence type="ECO:0000313" key="1">
    <source>
        <dbReference type="EMBL" id="MDO3676956.1"/>
    </source>
</evidence>
<sequence length="43" mass="4855">MKTQSTKAQGNRELKVSMKYLRLKNQSRKKLCSEEGNILASGV</sequence>
<evidence type="ECO:0000313" key="2">
    <source>
        <dbReference type="Proteomes" id="UP001168883"/>
    </source>
</evidence>
<gene>
    <name evidence="1" type="ORF">Q3C12_08070</name>
</gene>
<reference evidence="1" key="1">
    <citation type="submission" date="2023-07" db="EMBL/GenBank/DDBJ databases">
        <authorList>
            <person name="Aktuganov G."/>
            <person name="Boyko T."/>
            <person name="Delegan Y."/>
            <person name="Galimzianova N."/>
            <person name="Gilvanova E."/>
            <person name="Korobov V."/>
            <person name="Kuzmina L."/>
            <person name="Melentiev A."/>
            <person name="Milman P."/>
            <person name="Ryabova A."/>
            <person name="Stupak E."/>
            <person name="Yasakov T."/>
            <person name="Zharikova N."/>
            <person name="Zhurenko E."/>
        </authorList>
    </citation>
    <scope>NUCLEOTIDE SEQUENCE</scope>
    <source>
        <strain evidence="1">IB-739</strain>
    </source>
</reference>
<dbReference type="Proteomes" id="UP001168883">
    <property type="component" value="Unassembled WGS sequence"/>
</dbReference>
<dbReference type="EMBL" id="JAUMKJ010000008">
    <property type="protein sequence ID" value="MDO3676956.1"/>
    <property type="molecule type" value="Genomic_DNA"/>
</dbReference>
<organism evidence="1 2">
    <name type="scientific">Paenibacillus ehimensis</name>
    <dbReference type="NCBI Taxonomy" id="79264"/>
    <lineage>
        <taxon>Bacteria</taxon>
        <taxon>Bacillati</taxon>
        <taxon>Bacillota</taxon>
        <taxon>Bacilli</taxon>
        <taxon>Bacillales</taxon>
        <taxon>Paenibacillaceae</taxon>
        <taxon>Paenibacillus</taxon>
    </lineage>
</organism>
<keyword evidence="2" id="KW-1185">Reference proteome</keyword>
<accession>A0ABT8V9K0</accession>
<protein>
    <submittedName>
        <fullName evidence="1">Uncharacterized protein</fullName>
    </submittedName>
</protein>
<name>A0ABT8V9K0_9BACL</name>
<comment type="caution">
    <text evidence="1">The sequence shown here is derived from an EMBL/GenBank/DDBJ whole genome shotgun (WGS) entry which is preliminary data.</text>
</comment>